<keyword evidence="3" id="KW-1185">Reference proteome</keyword>
<proteinExistence type="predicted"/>
<dbReference type="Proteomes" id="UP000625711">
    <property type="component" value="Unassembled WGS sequence"/>
</dbReference>
<evidence type="ECO:0000256" key="1">
    <source>
        <dbReference type="SAM" id="MobiDB-lite"/>
    </source>
</evidence>
<dbReference type="AlphaFoldDB" id="A0A834I434"/>
<evidence type="ECO:0000313" key="2">
    <source>
        <dbReference type="EMBL" id="KAF7272211.1"/>
    </source>
</evidence>
<organism evidence="2 3">
    <name type="scientific">Rhynchophorus ferrugineus</name>
    <name type="common">Red palm weevil</name>
    <name type="synonym">Curculio ferrugineus</name>
    <dbReference type="NCBI Taxonomy" id="354439"/>
    <lineage>
        <taxon>Eukaryota</taxon>
        <taxon>Metazoa</taxon>
        <taxon>Ecdysozoa</taxon>
        <taxon>Arthropoda</taxon>
        <taxon>Hexapoda</taxon>
        <taxon>Insecta</taxon>
        <taxon>Pterygota</taxon>
        <taxon>Neoptera</taxon>
        <taxon>Endopterygota</taxon>
        <taxon>Coleoptera</taxon>
        <taxon>Polyphaga</taxon>
        <taxon>Cucujiformia</taxon>
        <taxon>Curculionidae</taxon>
        <taxon>Dryophthorinae</taxon>
        <taxon>Rhynchophorus</taxon>
    </lineage>
</organism>
<evidence type="ECO:0000313" key="3">
    <source>
        <dbReference type="Proteomes" id="UP000625711"/>
    </source>
</evidence>
<dbReference type="EMBL" id="JAACXV010013811">
    <property type="protein sequence ID" value="KAF7272211.1"/>
    <property type="molecule type" value="Genomic_DNA"/>
</dbReference>
<feature type="region of interest" description="Disordered" evidence="1">
    <location>
        <begin position="1"/>
        <end position="21"/>
    </location>
</feature>
<comment type="caution">
    <text evidence="2">The sequence shown here is derived from an EMBL/GenBank/DDBJ whole genome shotgun (WGS) entry which is preliminary data.</text>
</comment>
<sequence length="79" mass="8636">MAHPLCSGRLTKSNANRPPETYRSISRQIRSICQRCPAEPFALANAPYPIVVRLIIRPDGAVAPYTGGRSREISSSAKL</sequence>
<reference evidence="2" key="1">
    <citation type="submission" date="2020-08" db="EMBL/GenBank/DDBJ databases">
        <title>Genome sequencing and assembly of the red palm weevil Rhynchophorus ferrugineus.</title>
        <authorList>
            <person name="Dias G.B."/>
            <person name="Bergman C.M."/>
            <person name="Manee M."/>
        </authorList>
    </citation>
    <scope>NUCLEOTIDE SEQUENCE</scope>
    <source>
        <strain evidence="2">AA-2017</strain>
        <tissue evidence="2">Whole larva</tissue>
    </source>
</reference>
<name>A0A834I434_RHYFE</name>
<protein>
    <submittedName>
        <fullName evidence="2">Uncharacterized protein</fullName>
    </submittedName>
</protein>
<accession>A0A834I434</accession>
<gene>
    <name evidence="2" type="ORF">GWI33_014986</name>
</gene>